<keyword evidence="6 9" id="KW-0808">Transferase</keyword>
<evidence type="ECO:0000256" key="5">
    <source>
        <dbReference type="ARBA" id="ARBA00022576"/>
    </source>
</evidence>
<sequence>MIIKENIKGIPPYVPGIKIEGKEKLSSNENPLGSSPKAIEAIKKIDSYSIYPDGSSLELRKAIANKHNLTPENIIVGNGSDEILMWPSLCLIKDGDNAVTGLNTFSEYTFSTLVTNGEIRKAPLIDGTFNKYESLKLVDDKTKIVYICNPNNPTGTFLPKDEILDFIHSIPSDKLVIVDEAYGEYGDDSFYSCIPEINNYPNLLILKTFSKIYGLASLRLGYAIGNIELISNLWRTKQPFNVNQAAQVAGLAALSDTEFVERSLKMNQEGKLYLYKELDRLGLDYYKTQANFICINVNRDSKEVYNSILEQGMTIRPCGSFGLPNFIRITIGTKKQMENFIKYLEHGIR</sequence>
<dbReference type="Pfam" id="PF00155">
    <property type="entry name" value="Aminotran_1_2"/>
    <property type="match status" value="1"/>
</dbReference>
<dbReference type="PANTHER" id="PTHR43643:SF3">
    <property type="entry name" value="HISTIDINOL-PHOSPHATE AMINOTRANSFERASE"/>
    <property type="match status" value="1"/>
</dbReference>
<dbReference type="InterPro" id="IPR004839">
    <property type="entry name" value="Aminotransferase_I/II_large"/>
</dbReference>
<evidence type="ECO:0000256" key="1">
    <source>
        <dbReference type="ARBA" id="ARBA00001933"/>
    </source>
</evidence>
<dbReference type="Gene3D" id="3.90.1150.10">
    <property type="entry name" value="Aspartate Aminotransferase, domain 1"/>
    <property type="match status" value="1"/>
</dbReference>
<comment type="catalytic activity">
    <reaction evidence="8 9">
        <text>L-histidinol phosphate + 2-oxoglutarate = 3-(imidazol-4-yl)-2-oxopropyl phosphate + L-glutamate</text>
        <dbReference type="Rhea" id="RHEA:23744"/>
        <dbReference type="ChEBI" id="CHEBI:16810"/>
        <dbReference type="ChEBI" id="CHEBI:29985"/>
        <dbReference type="ChEBI" id="CHEBI:57766"/>
        <dbReference type="ChEBI" id="CHEBI:57980"/>
        <dbReference type="EC" id="2.6.1.9"/>
    </reaction>
</comment>
<dbReference type="InterPro" id="IPR015421">
    <property type="entry name" value="PyrdxlP-dep_Trfase_major"/>
</dbReference>
<evidence type="ECO:0000313" key="12">
    <source>
        <dbReference type="Proteomes" id="UP000323824"/>
    </source>
</evidence>
<keyword evidence="9" id="KW-0028">Amino-acid biosynthesis</keyword>
<dbReference type="GO" id="GO:0000105">
    <property type="term" value="P:L-histidine biosynthetic process"/>
    <property type="evidence" value="ECO:0007669"/>
    <property type="project" value="UniProtKB-UniRule"/>
</dbReference>
<comment type="pathway">
    <text evidence="2 9">Amino-acid biosynthesis; L-histidine biosynthesis; L-histidine from 5-phospho-alpha-D-ribose 1-diphosphate: step 7/9.</text>
</comment>
<dbReference type="EC" id="2.6.1.9" evidence="9"/>
<dbReference type="KEGG" id="sper:EW093_04670"/>
<evidence type="ECO:0000256" key="9">
    <source>
        <dbReference type="HAMAP-Rule" id="MF_01023"/>
    </source>
</evidence>
<dbReference type="GO" id="GO:0030170">
    <property type="term" value="F:pyridoxal phosphate binding"/>
    <property type="evidence" value="ECO:0007669"/>
    <property type="project" value="InterPro"/>
</dbReference>
<dbReference type="OrthoDB" id="9813612at2"/>
<dbReference type="InterPro" id="IPR015422">
    <property type="entry name" value="PyrdxlP-dep_Trfase_small"/>
</dbReference>
<evidence type="ECO:0000256" key="8">
    <source>
        <dbReference type="ARBA" id="ARBA00047481"/>
    </source>
</evidence>
<dbReference type="NCBIfam" id="TIGR01141">
    <property type="entry name" value="hisC"/>
    <property type="match status" value="1"/>
</dbReference>
<dbReference type="EMBL" id="CP035807">
    <property type="protein sequence ID" value="QEN04023.1"/>
    <property type="molecule type" value="Genomic_DNA"/>
</dbReference>
<comment type="subunit">
    <text evidence="4 9">Homodimer.</text>
</comment>
<dbReference type="UniPathway" id="UPA00031">
    <property type="reaction ID" value="UER00012"/>
</dbReference>
<accession>A0A5C1Q7G6</accession>
<feature type="domain" description="Aminotransferase class I/classII large" evidence="10">
    <location>
        <begin position="22"/>
        <end position="343"/>
    </location>
</feature>
<comment type="similarity">
    <text evidence="3 9">Belongs to the class-II pyridoxal-phosphate-dependent aminotransferase family. Histidinol-phosphate aminotransferase subfamily.</text>
</comment>
<feature type="modified residue" description="N6-(pyridoxal phosphate)lysine" evidence="9">
    <location>
        <position position="211"/>
    </location>
</feature>
<dbReference type="CDD" id="cd00609">
    <property type="entry name" value="AAT_like"/>
    <property type="match status" value="1"/>
</dbReference>
<evidence type="ECO:0000256" key="4">
    <source>
        <dbReference type="ARBA" id="ARBA00011738"/>
    </source>
</evidence>
<dbReference type="InterPro" id="IPR050106">
    <property type="entry name" value="HistidinolP_aminotransfase"/>
</dbReference>
<dbReference type="HAMAP" id="MF_01023">
    <property type="entry name" value="HisC_aminotrans_2"/>
    <property type="match status" value="1"/>
</dbReference>
<evidence type="ECO:0000256" key="3">
    <source>
        <dbReference type="ARBA" id="ARBA00007970"/>
    </source>
</evidence>
<reference evidence="11 12" key="1">
    <citation type="submission" date="2019-02" db="EMBL/GenBank/DDBJ databases">
        <authorList>
            <person name="Fomenkov A."/>
            <person name="Dubinina G."/>
            <person name="Grabovich M."/>
            <person name="Vincze T."/>
            <person name="Roberts R.J."/>
        </authorList>
    </citation>
    <scope>NUCLEOTIDE SEQUENCE [LARGE SCALE GENOMIC DNA]</scope>
    <source>
        <strain evidence="11 12">P</strain>
    </source>
</reference>
<dbReference type="SUPFAM" id="SSF53383">
    <property type="entry name" value="PLP-dependent transferases"/>
    <property type="match status" value="1"/>
</dbReference>
<reference evidence="11 12" key="2">
    <citation type="submission" date="2019-09" db="EMBL/GenBank/DDBJ databases">
        <title>Complete Genome Sequence and Methylome Analysis of free living Spirochaetas.</title>
        <authorList>
            <person name="Leshcheva N."/>
            <person name="Mikheeva N."/>
        </authorList>
    </citation>
    <scope>NUCLEOTIDE SEQUENCE [LARGE SCALE GENOMIC DNA]</scope>
    <source>
        <strain evidence="11 12">P</strain>
    </source>
</reference>
<name>A0A5C1Q7G6_9SPIO</name>
<keyword evidence="9" id="KW-0368">Histidine biosynthesis</keyword>
<evidence type="ECO:0000256" key="2">
    <source>
        <dbReference type="ARBA" id="ARBA00005011"/>
    </source>
</evidence>
<evidence type="ECO:0000256" key="7">
    <source>
        <dbReference type="ARBA" id="ARBA00022898"/>
    </source>
</evidence>
<dbReference type="AlphaFoldDB" id="A0A5C1Q7G6"/>
<dbReference type="Proteomes" id="UP000323824">
    <property type="component" value="Chromosome"/>
</dbReference>
<gene>
    <name evidence="9 11" type="primary">hisC</name>
    <name evidence="11" type="ORF">EW093_04670</name>
</gene>
<keyword evidence="7 9" id="KW-0663">Pyridoxal phosphate</keyword>
<dbReference type="GO" id="GO:0004400">
    <property type="term" value="F:histidinol-phosphate transaminase activity"/>
    <property type="evidence" value="ECO:0007669"/>
    <property type="project" value="UniProtKB-UniRule"/>
</dbReference>
<proteinExistence type="inferred from homology"/>
<keyword evidence="5 9" id="KW-0032">Aminotransferase</keyword>
<organism evidence="11 12">
    <name type="scientific">Thiospirochaeta perfilievii</name>
    <dbReference type="NCBI Taxonomy" id="252967"/>
    <lineage>
        <taxon>Bacteria</taxon>
        <taxon>Pseudomonadati</taxon>
        <taxon>Spirochaetota</taxon>
        <taxon>Spirochaetia</taxon>
        <taxon>Spirochaetales</taxon>
        <taxon>Spirochaetaceae</taxon>
        <taxon>Thiospirochaeta</taxon>
    </lineage>
</organism>
<dbReference type="RefSeq" id="WP_149567280.1">
    <property type="nucleotide sequence ID" value="NZ_CP035807.1"/>
</dbReference>
<protein>
    <recommendedName>
        <fullName evidence="9">Histidinol-phosphate aminotransferase</fullName>
        <ecNumber evidence="9">2.6.1.9</ecNumber>
    </recommendedName>
    <alternativeName>
        <fullName evidence="9">Imidazole acetol-phosphate transaminase</fullName>
    </alternativeName>
</protein>
<evidence type="ECO:0000256" key="6">
    <source>
        <dbReference type="ARBA" id="ARBA00022679"/>
    </source>
</evidence>
<evidence type="ECO:0000313" key="11">
    <source>
        <dbReference type="EMBL" id="QEN04023.1"/>
    </source>
</evidence>
<dbReference type="InterPro" id="IPR005861">
    <property type="entry name" value="HisP_aminotrans"/>
</dbReference>
<dbReference type="InterPro" id="IPR015424">
    <property type="entry name" value="PyrdxlP-dep_Trfase"/>
</dbReference>
<comment type="cofactor">
    <cofactor evidence="1 9">
        <name>pyridoxal 5'-phosphate</name>
        <dbReference type="ChEBI" id="CHEBI:597326"/>
    </cofactor>
</comment>
<evidence type="ECO:0000259" key="10">
    <source>
        <dbReference type="Pfam" id="PF00155"/>
    </source>
</evidence>
<keyword evidence="12" id="KW-1185">Reference proteome</keyword>
<dbReference type="Gene3D" id="3.40.640.10">
    <property type="entry name" value="Type I PLP-dependent aspartate aminotransferase-like (Major domain)"/>
    <property type="match status" value="1"/>
</dbReference>
<dbReference type="PANTHER" id="PTHR43643">
    <property type="entry name" value="HISTIDINOL-PHOSPHATE AMINOTRANSFERASE 2"/>
    <property type="match status" value="1"/>
</dbReference>